<feature type="non-terminal residue" evidence="2">
    <location>
        <position position="113"/>
    </location>
</feature>
<name>A0A6G1F8C5_9ORYZ</name>
<comment type="caution">
    <text evidence="2">The sequence shown here is derived from an EMBL/GenBank/DDBJ whole genome shotgun (WGS) entry which is preliminary data.</text>
</comment>
<gene>
    <name evidence="2" type="ORF">E2562_016126</name>
</gene>
<accession>A0A6G1F8C5</accession>
<dbReference type="AlphaFoldDB" id="A0A6G1F8C5"/>
<feature type="compositionally biased region" description="Acidic residues" evidence="1">
    <location>
        <begin position="93"/>
        <end position="105"/>
    </location>
</feature>
<evidence type="ECO:0000256" key="1">
    <source>
        <dbReference type="SAM" id="MobiDB-lite"/>
    </source>
</evidence>
<dbReference type="EMBL" id="SPHZ02000001">
    <property type="protein sequence ID" value="KAF0933177.1"/>
    <property type="molecule type" value="Genomic_DNA"/>
</dbReference>
<evidence type="ECO:0000313" key="2">
    <source>
        <dbReference type="EMBL" id="KAF0933177.1"/>
    </source>
</evidence>
<feature type="region of interest" description="Disordered" evidence="1">
    <location>
        <begin position="81"/>
        <end position="113"/>
    </location>
</feature>
<evidence type="ECO:0000313" key="3">
    <source>
        <dbReference type="Proteomes" id="UP000479710"/>
    </source>
</evidence>
<organism evidence="2 3">
    <name type="scientific">Oryza meyeriana var. granulata</name>
    <dbReference type="NCBI Taxonomy" id="110450"/>
    <lineage>
        <taxon>Eukaryota</taxon>
        <taxon>Viridiplantae</taxon>
        <taxon>Streptophyta</taxon>
        <taxon>Embryophyta</taxon>
        <taxon>Tracheophyta</taxon>
        <taxon>Spermatophyta</taxon>
        <taxon>Magnoliopsida</taxon>
        <taxon>Liliopsida</taxon>
        <taxon>Poales</taxon>
        <taxon>Poaceae</taxon>
        <taxon>BOP clade</taxon>
        <taxon>Oryzoideae</taxon>
        <taxon>Oryzeae</taxon>
        <taxon>Oryzinae</taxon>
        <taxon>Oryza</taxon>
        <taxon>Oryza meyeriana</taxon>
    </lineage>
</organism>
<sequence>MEPTSGAHGGEKGIRAVERLMSGSHLDDKIKHSHQQEISVTFWDKNAKRYEEIASDSSLLAAFDMYREVGRLPLIVLVSDDPRNRTEANVEQDNIEEPDSNEGEGQEIAFTNI</sequence>
<protein>
    <submittedName>
        <fullName evidence="2">Uncharacterized protein</fullName>
    </submittedName>
</protein>
<dbReference type="OrthoDB" id="10581024at2759"/>
<reference evidence="2 3" key="1">
    <citation type="submission" date="2019-11" db="EMBL/GenBank/DDBJ databases">
        <title>Whole genome sequence of Oryza granulata.</title>
        <authorList>
            <person name="Li W."/>
        </authorList>
    </citation>
    <scope>NUCLEOTIDE SEQUENCE [LARGE SCALE GENOMIC DNA]</scope>
    <source>
        <strain evidence="3">cv. Menghai</strain>
        <tissue evidence="2">Leaf</tissue>
    </source>
</reference>
<keyword evidence="3" id="KW-1185">Reference proteome</keyword>
<proteinExistence type="predicted"/>
<dbReference type="Proteomes" id="UP000479710">
    <property type="component" value="Unassembled WGS sequence"/>
</dbReference>